<reference evidence="2 3" key="1">
    <citation type="submission" date="2018-07" db="EMBL/GenBank/DDBJ databases">
        <title>Genomic Encyclopedia of Type Strains, Phase III (KMG-III): the genomes of soil and plant-associated and newly described type strains.</title>
        <authorList>
            <person name="Whitman W."/>
        </authorList>
    </citation>
    <scope>NUCLEOTIDE SEQUENCE [LARGE SCALE GENOMIC DNA]</scope>
    <source>
        <strain evidence="2 3">CECT 7031</strain>
    </source>
</reference>
<sequence length="271" mass="30394">MMDFKRILIVFFWVFGVVNIFLTVQLIRANTETSRADTAVSVLTEMANDNIKFTNPSTVSSMGSYLSGQVNSNYLQSQMNLIDGKKKFDSATGTLSVTYEQPQKFGTTQTTLKRSISKYLKNEAKVLSGTQYRFDKQFSSMTKPDSHGHYSLVYSQKMTARQVIMGTAGQIRFTFDKQNRLVRYTQTYISNVEVLRDAVEVISGADALKDLYQYNELPNNSTVKWTKLAYSALITVKADTIFVPTWVVAVVDANGDVSILRVNAIDGSVLK</sequence>
<dbReference type="Proteomes" id="UP000254912">
    <property type="component" value="Unassembled WGS sequence"/>
</dbReference>
<name>A0A288Q9L7_9LACO</name>
<dbReference type="GO" id="GO:0016020">
    <property type="term" value="C:membrane"/>
    <property type="evidence" value="ECO:0007669"/>
    <property type="project" value="InterPro"/>
</dbReference>
<accession>A0A288Q9L7</accession>
<dbReference type="Pfam" id="PF09648">
    <property type="entry name" value="YycI"/>
    <property type="match status" value="1"/>
</dbReference>
<evidence type="ECO:0000259" key="1">
    <source>
        <dbReference type="Pfam" id="PF09648"/>
    </source>
</evidence>
<keyword evidence="3" id="KW-1185">Reference proteome</keyword>
<comment type="caution">
    <text evidence="2">The sequence shown here is derived from an EMBL/GenBank/DDBJ whole genome shotgun (WGS) entry which is preliminary data.</text>
</comment>
<dbReference type="KEGG" id="wso:WSWS_01385"/>
<feature type="domain" description="Regulatory protein YycH-like" evidence="1">
    <location>
        <begin position="34"/>
        <end position="265"/>
    </location>
</feature>
<protein>
    <submittedName>
        <fullName evidence="2">Regulatory protein YycI of two-component signal transduction system YycFG</fullName>
    </submittedName>
</protein>
<dbReference type="AlphaFoldDB" id="A0A288Q9L7"/>
<gene>
    <name evidence="2" type="ORF">DFP99_1224</name>
</gene>
<evidence type="ECO:0000313" key="3">
    <source>
        <dbReference type="Proteomes" id="UP000254912"/>
    </source>
</evidence>
<proteinExistence type="predicted"/>
<dbReference type="EMBL" id="QRAS01000003">
    <property type="protein sequence ID" value="RDL05273.1"/>
    <property type="molecule type" value="Genomic_DNA"/>
</dbReference>
<dbReference type="InterPro" id="IPR018604">
    <property type="entry name" value="YycI-like"/>
</dbReference>
<dbReference type="Gene3D" id="2.40.128.690">
    <property type="entry name" value="YycH protein, domain 3-like"/>
    <property type="match status" value="1"/>
</dbReference>
<organism evidence="2 3">
    <name type="scientific">Weissella soli</name>
    <dbReference type="NCBI Taxonomy" id="155866"/>
    <lineage>
        <taxon>Bacteria</taxon>
        <taxon>Bacillati</taxon>
        <taxon>Bacillota</taxon>
        <taxon>Bacilli</taxon>
        <taxon>Lactobacillales</taxon>
        <taxon>Lactobacillaceae</taxon>
        <taxon>Weissella</taxon>
    </lineage>
</organism>
<evidence type="ECO:0000313" key="2">
    <source>
        <dbReference type="EMBL" id="RDL05273.1"/>
    </source>
</evidence>